<dbReference type="GO" id="GO:0006313">
    <property type="term" value="P:DNA transposition"/>
    <property type="evidence" value="ECO:0007669"/>
    <property type="project" value="InterPro"/>
</dbReference>
<sequence>MTPQSCKWSGRSTIRAGRSVLRQALHRPALVAMRFNPDLKRVCDRLIGTRKHAKIAIATVMRKLVVLADALQRNDRLRTPKEA</sequence>
<evidence type="ECO:0000313" key="1">
    <source>
        <dbReference type="EMBL" id="AQS86690.1"/>
    </source>
</evidence>
<dbReference type="GO" id="GO:0004803">
    <property type="term" value="F:transposase activity"/>
    <property type="evidence" value="ECO:0007669"/>
    <property type="project" value="InterPro"/>
</dbReference>
<dbReference type="KEGG" id="nch:A0U93_00580"/>
<dbReference type="AlphaFoldDB" id="A0A1U9KLT8"/>
<dbReference type="RefSeq" id="WP_077805657.1">
    <property type="nucleotide sequence ID" value="NZ_BJXS01000013.1"/>
</dbReference>
<organism evidence="1 2">
    <name type="scientific">Neoasaia chiangmaiensis</name>
    <dbReference type="NCBI Taxonomy" id="320497"/>
    <lineage>
        <taxon>Bacteria</taxon>
        <taxon>Pseudomonadati</taxon>
        <taxon>Pseudomonadota</taxon>
        <taxon>Alphaproteobacteria</taxon>
        <taxon>Acetobacterales</taxon>
        <taxon>Acetobacteraceae</taxon>
        <taxon>Neoasaia</taxon>
    </lineage>
</organism>
<dbReference type="EMBL" id="CP014691">
    <property type="protein sequence ID" value="AQS86690.1"/>
    <property type="molecule type" value="Genomic_DNA"/>
</dbReference>
<keyword evidence="2" id="KW-1185">Reference proteome</keyword>
<proteinExistence type="predicted"/>
<dbReference type="Pfam" id="PF02371">
    <property type="entry name" value="Transposase_20"/>
    <property type="match status" value="1"/>
</dbReference>
<reference evidence="1 2" key="1">
    <citation type="submission" date="2016-03" db="EMBL/GenBank/DDBJ databases">
        <title>Acetic acid bacteria sequencing.</title>
        <authorList>
            <person name="Brandt J."/>
            <person name="Jakob F."/>
            <person name="Vogel R.F."/>
        </authorList>
    </citation>
    <scope>NUCLEOTIDE SEQUENCE [LARGE SCALE GENOMIC DNA]</scope>
    <source>
        <strain evidence="1 2">NBRC 101099</strain>
    </source>
</reference>
<gene>
    <name evidence="1" type="ORF">A0U93_00580</name>
</gene>
<dbReference type="GO" id="GO:0003677">
    <property type="term" value="F:DNA binding"/>
    <property type="evidence" value="ECO:0007669"/>
    <property type="project" value="InterPro"/>
</dbReference>
<dbReference type="OrthoDB" id="8261795at2"/>
<evidence type="ECO:0000313" key="2">
    <source>
        <dbReference type="Proteomes" id="UP000188604"/>
    </source>
</evidence>
<protein>
    <submittedName>
        <fullName evidence="1">Uncharacterized protein</fullName>
    </submittedName>
</protein>
<dbReference type="InterPro" id="IPR003346">
    <property type="entry name" value="Transposase_20"/>
</dbReference>
<accession>A0A1U9KLT8</accession>
<name>A0A1U9KLT8_9PROT</name>
<dbReference type="STRING" id="320497.A0U93_00580"/>
<dbReference type="Proteomes" id="UP000188604">
    <property type="component" value="Chromosome"/>
</dbReference>